<proteinExistence type="predicted"/>
<evidence type="ECO:0000256" key="1">
    <source>
        <dbReference type="SAM" id="Phobius"/>
    </source>
</evidence>
<evidence type="ECO:0000313" key="3">
    <source>
        <dbReference type="Proteomes" id="UP000245252"/>
    </source>
</evidence>
<dbReference type="Proteomes" id="UP000245252">
    <property type="component" value="Unassembled WGS sequence"/>
</dbReference>
<organism evidence="2 3">
    <name type="scientific">Metarhizobium album</name>
    <dbReference type="NCBI Taxonomy" id="2182425"/>
    <lineage>
        <taxon>Bacteria</taxon>
        <taxon>Pseudomonadati</taxon>
        <taxon>Pseudomonadota</taxon>
        <taxon>Alphaproteobacteria</taxon>
        <taxon>Hyphomicrobiales</taxon>
        <taxon>Rhizobiaceae</taxon>
        <taxon>Metarhizobium</taxon>
    </lineage>
</organism>
<keyword evidence="1" id="KW-1133">Transmembrane helix</keyword>
<evidence type="ECO:0000313" key="2">
    <source>
        <dbReference type="EMBL" id="PWE53867.1"/>
    </source>
</evidence>
<keyword evidence="3" id="KW-1185">Reference proteome</keyword>
<dbReference type="EMBL" id="QFBC01000013">
    <property type="protein sequence ID" value="PWE53867.1"/>
    <property type="molecule type" value="Genomic_DNA"/>
</dbReference>
<sequence>MPEGNFCALFVVHGEEGGIAMRLKLSLLAFAFIAATGFLLAVAWQPTGPAGIQKTDRLVGNTEAPFLMERFAG</sequence>
<keyword evidence="1" id="KW-0812">Transmembrane</keyword>
<accession>A0A2U2DKM9</accession>
<protein>
    <submittedName>
        <fullName evidence="2">Uncharacterized protein</fullName>
    </submittedName>
</protein>
<reference evidence="2 3" key="1">
    <citation type="submission" date="2018-05" db="EMBL/GenBank/DDBJ databases">
        <title>The draft genome of strain NS-104.</title>
        <authorList>
            <person name="Hang P."/>
            <person name="Jiang J."/>
        </authorList>
    </citation>
    <scope>NUCLEOTIDE SEQUENCE [LARGE SCALE GENOMIC DNA]</scope>
    <source>
        <strain evidence="2 3">NS-104</strain>
    </source>
</reference>
<dbReference type="AlphaFoldDB" id="A0A2U2DKM9"/>
<name>A0A2U2DKM9_9HYPH</name>
<gene>
    <name evidence="2" type="ORF">DEM27_23395</name>
</gene>
<comment type="caution">
    <text evidence="2">The sequence shown here is derived from an EMBL/GenBank/DDBJ whole genome shotgun (WGS) entry which is preliminary data.</text>
</comment>
<feature type="transmembrane region" description="Helical" evidence="1">
    <location>
        <begin position="25"/>
        <end position="44"/>
    </location>
</feature>
<keyword evidence="1" id="KW-0472">Membrane</keyword>